<dbReference type="InterPro" id="IPR032889">
    <property type="entry name" value="EgtC_Actinobacteria"/>
</dbReference>
<accession>A0ABU0F2L4</accession>
<comment type="pathway">
    <text evidence="2">Amino-acid biosynthesis; ergothioneine biosynthesis.</text>
</comment>
<dbReference type="EC" id="3.5.1.118" evidence="2"/>
<feature type="domain" description="Glutamine amidotransferase type-2" evidence="3">
    <location>
        <begin position="7"/>
        <end position="258"/>
    </location>
</feature>
<dbReference type="CDD" id="cd01908">
    <property type="entry name" value="YafJ"/>
    <property type="match status" value="1"/>
</dbReference>
<reference evidence="4 5" key="1">
    <citation type="submission" date="2023-07" db="EMBL/GenBank/DDBJ databases">
        <title>Sequencing the genomes of 1000 actinobacteria strains.</title>
        <authorList>
            <person name="Klenk H.-P."/>
        </authorList>
    </citation>
    <scope>NUCLEOTIDE SEQUENCE [LARGE SCALE GENOMIC DNA]</scope>
    <source>
        <strain evidence="4 5">DSM 45805</strain>
    </source>
</reference>
<gene>
    <name evidence="2" type="primary">egtC</name>
    <name evidence="4" type="ORF">FB470_005822</name>
</gene>
<comment type="caution">
    <text evidence="4">The sequence shown here is derived from an EMBL/GenBank/DDBJ whole genome shotgun (WGS) entry which is preliminary data.</text>
</comment>
<evidence type="ECO:0000259" key="3">
    <source>
        <dbReference type="PROSITE" id="PS51278"/>
    </source>
</evidence>
<dbReference type="PROSITE" id="PS51278">
    <property type="entry name" value="GATASE_TYPE_2"/>
    <property type="match status" value="1"/>
</dbReference>
<comment type="function">
    <text evidence="2">Catalyzes the hydrolysis of the gamma-glutamyl amide bond of hercynyl-gamma-L-glutamyl-L-cysteine sulfoxide to produce hercynylcysteine sulfoxide, a step in the biosynthesis pathway of ergothioneine.</text>
</comment>
<dbReference type="InterPro" id="IPR029055">
    <property type="entry name" value="Ntn_hydrolases_N"/>
</dbReference>
<organism evidence="4 5">
    <name type="scientific">Amycolatopsis thermophila</name>
    <dbReference type="NCBI Taxonomy" id="206084"/>
    <lineage>
        <taxon>Bacteria</taxon>
        <taxon>Bacillati</taxon>
        <taxon>Actinomycetota</taxon>
        <taxon>Actinomycetes</taxon>
        <taxon>Pseudonocardiales</taxon>
        <taxon>Pseudonocardiaceae</taxon>
        <taxon>Amycolatopsis</taxon>
    </lineage>
</organism>
<dbReference type="InterPro" id="IPR017932">
    <property type="entry name" value="GATase_2_dom"/>
</dbReference>
<keyword evidence="1 2" id="KW-0315">Glutamine amidotransferase</keyword>
<comment type="catalytic activity">
    <reaction evidence="2">
        <text>gamma-L-glutamyl-hercynylcysteine S-oxide + H2O = S-(hercyn-2-yl)-L-cysteine S-oxide + L-glutamate</text>
        <dbReference type="Rhea" id="RHEA:42684"/>
        <dbReference type="ChEBI" id="CHEBI:15377"/>
        <dbReference type="ChEBI" id="CHEBI:29985"/>
        <dbReference type="ChEBI" id="CHEBI:82703"/>
        <dbReference type="ChEBI" id="CHEBI:82706"/>
        <dbReference type="EC" id="3.5.1.118"/>
    </reaction>
</comment>
<evidence type="ECO:0000256" key="2">
    <source>
        <dbReference type="HAMAP-Rule" id="MF_02036"/>
    </source>
</evidence>
<keyword evidence="2 4" id="KW-0378">Hydrolase</keyword>
<dbReference type="PANTHER" id="PTHR43187:SF2">
    <property type="entry name" value="GAMMA-GLUTAMYL-HERCYNYLCYSTEINE SULFOXIDE HYDROLASE"/>
    <property type="match status" value="1"/>
</dbReference>
<name>A0ABU0F2L4_9PSEU</name>
<evidence type="ECO:0000313" key="4">
    <source>
        <dbReference type="EMBL" id="MDQ0381828.1"/>
    </source>
</evidence>
<dbReference type="EMBL" id="JAUSUT010000001">
    <property type="protein sequence ID" value="MDQ0381828.1"/>
    <property type="molecule type" value="Genomic_DNA"/>
</dbReference>
<dbReference type="HAMAP" id="MF_02036">
    <property type="entry name" value="EgtC"/>
    <property type="match status" value="1"/>
</dbReference>
<dbReference type="PANTHER" id="PTHR43187">
    <property type="entry name" value="GLUTAMINE AMIDOTRANSFERASE DUG3-RELATED"/>
    <property type="match status" value="1"/>
</dbReference>
<dbReference type="NCBIfam" id="TIGR03442">
    <property type="entry name" value="ergothioneine biosynthesis protein EgtC"/>
    <property type="match status" value="1"/>
</dbReference>
<protein>
    <recommendedName>
        <fullName evidence="2">Gamma-glutamyl-hercynylcysteine sulfoxide hydrolase</fullName>
        <ecNumber evidence="2">3.5.1.118</ecNumber>
    </recommendedName>
    <alternativeName>
        <fullName evidence="2">Gamma-glutamyl hercynylcysteine S-oxide hydrolase</fullName>
    </alternativeName>
</protein>
<proteinExistence type="inferred from homology"/>
<dbReference type="InterPro" id="IPR052373">
    <property type="entry name" value="Gamma-glu_amide_hydrolase"/>
</dbReference>
<evidence type="ECO:0000313" key="5">
    <source>
        <dbReference type="Proteomes" id="UP001229651"/>
    </source>
</evidence>
<dbReference type="Pfam" id="PF13230">
    <property type="entry name" value="GATase_4"/>
    <property type="match status" value="1"/>
</dbReference>
<dbReference type="GO" id="GO:0016787">
    <property type="term" value="F:hydrolase activity"/>
    <property type="evidence" value="ECO:0007669"/>
    <property type="project" value="UniProtKB-KW"/>
</dbReference>
<dbReference type="SUPFAM" id="SSF56235">
    <property type="entry name" value="N-terminal nucleophile aminohydrolases (Ntn hydrolases)"/>
    <property type="match status" value="1"/>
</dbReference>
<dbReference type="InterPro" id="IPR026869">
    <property type="entry name" value="EgtC-like"/>
</dbReference>
<dbReference type="InterPro" id="IPR017808">
    <property type="entry name" value="EgtC"/>
</dbReference>
<dbReference type="Gene3D" id="3.60.20.10">
    <property type="entry name" value="Glutamine Phosphoribosylpyrophosphate, subunit 1, domain 1"/>
    <property type="match status" value="1"/>
</dbReference>
<evidence type="ECO:0000256" key="1">
    <source>
        <dbReference type="ARBA" id="ARBA00022962"/>
    </source>
</evidence>
<keyword evidence="5" id="KW-1185">Reference proteome</keyword>
<sequence length="258" mass="27615">MSGPEMCRHLGYLGPPRTPADPLFEAPHSLLRQTYAPRDMRGGGVVNADGFGLGWYDGEPEPVRYRRPAPLWSDADLPRLARSVRSGAFVAAVRNGTTGMPSGEGACAPFTGGRWLFSHNGLVRGWPDSLAELAGKLPVTDLMTLPAPTDSAVLWALLLDRLRAGEEPAAAVTDLITRVERAAPGSRLNFLLTDGTVLIGTAWTHSLWARVEGEAVLFASEPLDDAPGWSEVPDRHLVAARHGAVELVALNADRSVVS</sequence>
<dbReference type="Proteomes" id="UP001229651">
    <property type="component" value="Unassembled WGS sequence"/>
</dbReference>